<proteinExistence type="predicted"/>
<accession>A0A9W4G9G3</accession>
<protein>
    <submittedName>
        <fullName evidence="2">Uncharacterized protein</fullName>
    </submittedName>
</protein>
<name>A0A9W4G9G3_9CYAN</name>
<dbReference type="AlphaFoldDB" id="A0A9W4G9G3"/>
<dbReference type="EMBL" id="LR882967">
    <property type="protein sequence ID" value="CAD5981130.1"/>
    <property type="molecule type" value="Genomic_DNA"/>
</dbReference>
<keyword evidence="1" id="KW-0472">Membrane</keyword>
<feature type="transmembrane region" description="Helical" evidence="1">
    <location>
        <begin position="6"/>
        <end position="24"/>
    </location>
</feature>
<evidence type="ECO:0000313" key="2">
    <source>
        <dbReference type="EMBL" id="CAD5981130.1"/>
    </source>
</evidence>
<gene>
    <name evidence="2" type="ORF">NO713_04770</name>
</gene>
<reference evidence="2" key="1">
    <citation type="submission" date="2020-09" db="EMBL/GenBank/DDBJ databases">
        <authorList>
            <person name="Blom J."/>
        </authorList>
    </citation>
    <scope>NUCLEOTIDE SEQUENCE</scope>
    <source>
        <strain evidence="2">No.713</strain>
    </source>
</reference>
<evidence type="ECO:0000256" key="1">
    <source>
        <dbReference type="SAM" id="Phobius"/>
    </source>
</evidence>
<keyword evidence="3" id="KW-1185">Reference proteome</keyword>
<keyword evidence="1" id="KW-1133">Transmembrane helix</keyword>
<dbReference type="KEGG" id="ppsu:NO713_04770"/>
<dbReference type="Proteomes" id="UP001153719">
    <property type="component" value="Chromosome"/>
</dbReference>
<keyword evidence="1" id="KW-0812">Transmembrane</keyword>
<dbReference type="RefSeq" id="WP_254174783.1">
    <property type="nucleotide sequence ID" value="NZ_LR882967.1"/>
</dbReference>
<organism evidence="2 3">
    <name type="scientific">Planktothrix pseudagardhii</name>
    <dbReference type="NCBI Taxonomy" id="132604"/>
    <lineage>
        <taxon>Bacteria</taxon>
        <taxon>Bacillati</taxon>
        <taxon>Cyanobacteriota</taxon>
        <taxon>Cyanophyceae</taxon>
        <taxon>Oscillatoriophycideae</taxon>
        <taxon>Oscillatoriales</taxon>
        <taxon>Microcoleaceae</taxon>
        <taxon>Planktothrix</taxon>
    </lineage>
</organism>
<evidence type="ECO:0000313" key="3">
    <source>
        <dbReference type="Proteomes" id="UP001153719"/>
    </source>
</evidence>
<sequence>MDSTVIVVLILIIVVGIVGGTLKITHTEVTLDTPGLLERWRRFWKQQ</sequence>